<gene>
    <name evidence="2" type="ordered locus">Slin_1969</name>
</gene>
<dbReference type="AlphaFoldDB" id="D2QCK9"/>
<organism evidence="2 3">
    <name type="scientific">Spirosoma linguale (strain ATCC 33905 / DSM 74 / LMG 10896 / Claus 1)</name>
    <dbReference type="NCBI Taxonomy" id="504472"/>
    <lineage>
        <taxon>Bacteria</taxon>
        <taxon>Pseudomonadati</taxon>
        <taxon>Bacteroidota</taxon>
        <taxon>Cytophagia</taxon>
        <taxon>Cytophagales</taxon>
        <taxon>Cytophagaceae</taxon>
        <taxon>Spirosoma</taxon>
    </lineage>
</organism>
<dbReference type="SUPFAM" id="SSF46955">
    <property type="entry name" value="Putative DNA-binding domain"/>
    <property type="match status" value="1"/>
</dbReference>
<reference evidence="2 3" key="1">
    <citation type="journal article" date="2010" name="Stand. Genomic Sci.">
        <title>Complete genome sequence of Spirosoma linguale type strain (1).</title>
        <authorList>
            <person name="Lail K."/>
            <person name="Sikorski J."/>
            <person name="Saunders E."/>
            <person name="Lapidus A."/>
            <person name="Glavina Del Rio T."/>
            <person name="Copeland A."/>
            <person name="Tice H."/>
            <person name="Cheng J.-F."/>
            <person name="Lucas S."/>
            <person name="Nolan M."/>
            <person name="Bruce D."/>
            <person name="Goodwin L."/>
            <person name="Pitluck S."/>
            <person name="Ivanova N."/>
            <person name="Mavromatis K."/>
            <person name="Ovchinnikova G."/>
            <person name="Pati A."/>
            <person name="Chen A."/>
            <person name="Palaniappan K."/>
            <person name="Land M."/>
            <person name="Hauser L."/>
            <person name="Chang Y.-J."/>
            <person name="Jeffries C.D."/>
            <person name="Chain P."/>
            <person name="Brettin T."/>
            <person name="Detter J.C."/>
            <person name="Schuetze A."/>
            <person name="Rohde M."/>
            <person name="Tindall B.J."/>
            <person name="Goeker M."/>
            <person name="Bristow J."/>
            <person name="Eisen J.A."/>
            <person name="Markowitz V."/>
            <person name="Hugenholtz P."/>
            <person name="Kyrpides N.C."/>
            <person name="Klenk H.-P."/>
            <person name="Chen F."/>
        </authorList>
    </citation>
    <scope>NUCLEOTIDE SEQUENCE [LARGE SCALE GENOMIC DNA]</scope>
    <source>
        <strain evidence="3">ATCC 33905 / DSM 74 / LMG 10896 / Claus 1</strain>
    </source>
</reference>
<proteinExistence type="predicted"/>
<keyword evidence="3" id="KW-1185">Reference proteome</keyword>
<dbReference type="Proteomes" id="UP000002028">
    <property type="component" value="Chromosome"/>
</dbReference>
<dbReference type="KEGG" id="sli:Slin_1969"/>
<protein>
    <recommendedName>
        <fullName evidence="1">Helix-turn-helix domain-containing protein</fullName>
    </recommendedName>
</protein>
<dbReference type="STRING" id="504472.Slin_1969"/>
<feature type="domain" description="Helix-turn-helix" evidence="1">
    <location>
        <begin position="21"/>
        <end position="71"/>
    </location>
</feature>
<dbReference type="EMBL" id="CP001769">
    <property type="protein sequence ID" value="ADB38014.1"/>
    <property type="molecule type" value="Genomic_DNA"/>
</dbReference>
<dbReference type="Pfam" id="PF12728">
    <property type="entry name" value="HTH_17"/>
    <property type="match status" value="1"/>
</dbReference>
<dbReference type="InterPro" id="IPR009061">
    <property type="entry name" value="DNA-bd_dom_put_sf"/>
</dbReference>
<dbReference type="InterPro" id="IPR041657">
    <property type="entry name" value="HTH_17"/>
</dbReference>
<accession>D2QCK9</accession>
<name>D2QCK9_SPILD</name>
<evidence type="ECO:0000313" key="3">
    <source>
        <dbReference type="Proteomes" id="UP000002028"/>
    </source>
</evidence>
<dbReference type="eggNOG" id="ENOG5033D8X">
    <property type="taxonomic scope" value="Bacteria"/>
</dbReference>
<dbReference type="HOGENOM" id="CLU_140176_9_3_10"/>
<evidence type="ECO:0000259" key="1">
    <source>
        <dbReference type="Pfam" id="PF12728"/>
    </source>
</evidence>
<evidence type="ECO:0000313" key="2">
    <source>
        <dbReference type="EMBL" id="ADB38014.1"/>
    </source>
</evidence>
<sequence>MNHCQLLEGFVMNENNKEPLLDRKSAAQYLNVSPGTLAVWDCTKRYDLKPIKIGRAVRYRHSDLDKFIEQRLWR</sequence>